<dbReference type="InterPro" id="IPR049261">
    <property type="entry name" value="RecA-like_C"/>
</dbReference>
<dbReference type="FunFam" id="3.40.50.300:FF:000087">
    <property type="entry name" value="Recombinase RecA"/>
    <property type="match status" value="1"/>
</dbReference>
<feature type="region of interest" description="Disordered" evidence="13">
    <location>
        <begin position="1"/>
        <end position="23"/>
    </location>
</feature>
<evidence type="ECO:0000256" key="3">
    <source>
        <dbReference type="ARBA" id="ARBA00022741"/>
    </source>
</evidence>
<keyword evidence="4 10" id="KW-0227">DNA damage</keyword>
<dbReference type="PANTHER" id="PTHR45900">
    <property type="entry name" value="RECA"/>
    <property type="match status" value="1"/>
</dbReference>
<evidence type="ECO:0000256" key="2">
    <source>
        <dbReference type="ARBA" id="ARBA00015553"/>
    </source>
</evidence>
<dbReference type="GO" id="GO:0005524">
    <property type="term" value="F:ATP binding"/>
    <property type="evidence" value="ECO:0007669"/>
    <property type="project" value="UniProtKB-UniRule"/>
</dbReference>
<comment type="caution">
    <text evidence="16">The sequence shown here is derived from an EMBL/GenBank/DDBJ whole genome shotgun (WGS) entry which is preliminary data.</text>
</comment>
<dbReference type="InterPro" id="IPR020584">
    <property type="entry name" value="DNA_recomb/repair_RecA_CS"/>
</dbReference>
<dbReference type="InterPro" id="IPR027417">
    <property type="entry name" value="P-loop_NTPase"/>
</dbReference>
<dbReference type="PRINTS" id="PR00142">
    <property type="entry name" value="RECA"/>
</dbReference>
<evidence type="ECO:0000259" key="14">
    <source>
        <dbReference type="PROSITE" id="PS50162"/>
    </source>
</evidence>
<dbReference type="InterPro" id="IPR020588">
    <property type="entry name" value="RecA_ATP-bd"/>
</dbReference>
<dbReference type="HAMAP" id="MF_00268">
    <property type="entry name" value="RecA"/>
    <property type="match status" value="1"/>
</dbReference>
<dbReference type="PROSITE" id="PS50163">
    <property type="entry name" value="RECA_3"/>
    <property type="match status" value="1"/>
</dbReference>
<organism evidence="16 17">
    <name type="scientific">Secundilactobacillus odoratitofui DSM 19909 = JCM 15043</name>
    <dbReference type="NCBI Taxonomy" id="1423776"/>
    <lineage>
        <taxon>Bacteria</taxon>
        <taxon>Bacillati</taxon>
        <taxon>Bacillota</taxon>
        <taxon>Bacilli</taxon>
        <taxon>Lactobacillales</taxon>
        <taxon>Lactobacillaceae</taxon>
        <taxon>Secundilactobacillus</taxon>
    </lineage>
</organism>
<dbReference type="SUPFAM" id="SSF52540">
    <property type="entry name" value="P-loop containing nucleoside triphosphate hydrolases"/>
    <property type="match status" value="1"/>
</dbReference>
<dbReference type="Proteomes" id="UP000051160">
    <property type="component" value="Unassembled WGS sequence"/>
</dbReference>
<dbReference type="InterPro" id="IPR013765">
    <property type="entry name" value="DNA_recomb/repair_RecA"/>
</dbReference>
<feature type="binding site" evidence="10">
    <location>
        <begin position="81"/>
        <end position="88"/>
    </location>
    <ligand>
        <name>ATP</name>
        <dbReference type="ChEBI" id="CHEBI:30616"/>
    </ligand>
</feature>
<feature type="domain" description="RecA family profile 1" evidence="14">
    <location>
        <begin position="52"/>
        <end position="210"/>
    </location>
</feature>
<dbReference type="GO" id="GO:0006281">
    <property type="term" value="P:DNA repair"/>
    <property type="evidence" value="ECO:0007669"/>
    <property type="project" value="UniProtKB-UniRule"/>
</dbReference>
<keyword evidence="10" id="KW-0963">Cytoplasm</keyword>
<evidence type="ECO:0000256" key="12">
    <source>
        <dbReference type="RuleBase" id="RU004527"/>
    </source>
</evidence>
<dbReference type="STRING" id="1423776.FD04_GL000794"/>
<dbReference type="GO" id="GO:0006310">
    <property type="term" value="P:DNA recombination"/>
    <property type="evidence" value="ECO:0007669"/>
    <property type="project" value="UniProtKB-UniRule"/>
</dbReference>
<feature type="domain" description="RecA family profile 2" evidence="15">
    <location>
        <begin position="215"/>
        <end position="292"/>
    </location>
</feature>
<protein>
    <recommendedName>
        <fullName evidence="2 10">Protein RecA</fullName>
    </recommendedName>
    <alternativeName>
        <fullName evidence="10 11">Recombinase A</fullName>
    </alternativeName>
</protein>
<feature type="region of interest" description="Disordered" evidence="13">
    <location>
        <begin position="345"/>
        <end position="376"/>
    </location>
</feature>
<keyword evidence="8 10" id="KW-0234">DNA repair</keyword>
<dbReference type="PROSITE" id="PS00321">
    <property type="entry name" value="RECA_1"/>
    <property type="match status" value="1"/>
</dbReference>
<dbReference type="CDD" id="cd00983">
    <property type="entry name" value="RecA"/>
    <property type="match status" value="1"/>
</dbReference>
<keyword evidence="6 10" id="KW-0238">DNA-binding</keyword>
<dbReference type="OrthoDB" id="9776733at2"/>
<dbReference type="GO" id="GO:0140664">
    <property type="term" value="F:ATP-dependent DNA damage sensor activity"/>
    <property type="evidence" value="ECO:0007669"/>
    <property type="project" value="InterPro"/>
</dbReference>
<dbReference type="AlphaFoldDB" id="A0A0R1LPQ4"/>
<dbReference type="InterPro" id="IPR020587">
    <property type="entry name" value="RecA_monomer-monomer_interface"/>
</dbReference>
<dbReference type="Pfam" id="PF00154">
    <property type="entry name" value="RecA_N"/>
    <property type="match status" value="1"/>
</dbReference>
<evidence type="ECO:0000256" key="9">
    <source>
        <dbReference type="ARBA" id="ARBA00023236"/>
    </source>
</evidence>
<dbReference type="PANTHER" id="PTHR45900:SF1">
    <property type="entry name" value="MITOCHONDRIAL DNA REPAIR PROTEIN RECA HOMOLOG-RELATED"/>
    <property type="match status" value="1"/>
</dbReference>
<dbReference type="SUPFAM" id="SSF54752">
    <property type="entry name" value="RecA protein, C-terminal domain"/>
    <property type="match status" value="1"/>
</dbReference>
<evidence type="ECO:0000256" key="10">
    <source>
        <dbReference type="HAMAP-Rule" id="MF_00268"/>
    </source>
</evidence>
<keyword evidence="17" id="KW-1185">Reference proteome</keyword>
<evidence type="ECO:0000256" key="6">
    <source>
        <dbReference type="ARBA" id="ARBA00023125"/>
    </source>
</evidence>
<dbReference type="EMBL" id="AZEE01000028">
    <property type="protein sequence ID" value="KRK97822.1"/>
    <property type="molecule type" value="Genomic_DNA"/>
</dbReference>
<sequence>MPYKSLDSKAETKAEAKNQEARQAELDRALKKIEKNFGKGAVMRMGDATNTDIDRFSTGLMSLDHAIGGGYPKGRIIEIYGAESSGKTTLALAAVAQVQRDGGTVAYIDAENAIDPVYTKALGVDLDSLLLSQPDTGEQGLEIADALAASAAVDLIVVDSVAALVPQAEIEGEMGDSHVGLQARLMSQALRKLAGTINKNHCTMIFINQLREKVGVMFGNPNVTPGGRALKFYSSIRMEVFGSEQVKEGSGDKMEVVGKMTKIKITKNKVAAPFKRIEVENVFGKGLSRVSDLLNLAVDNNVIQKAGAWYSYNEDRIGQGKTNVRKYLEDHPELQTEIEAKIKEIWAKEDAPEEEPKPADKATKAKPADKDTPETK</sequence>
<dbReference type="InterPro" id="IPR049428">
    <property type="entry name" value="RecA-like_N"/>
</dbReference>
<gene>
    <name evidence="10" type="primary">recA</name>
    <name evidence="16" type="ORF">FD04_GL000794</name>
</gene>
<evidence type="ECO:0000256" key="11">
    <source>
        <dbReference type="RuleBase" id="RU000526"/>
    </source>
</evidence>
<keyword evidence="9 10" id="KW-0742">SOS response</keyword>
<dbReference type="PROSITE" id="PS50162">
    <property type="entry name" value="RECA_2"/>
    <property type="match status" value="1"/>
</dbReference>
<dbReference type="PATRIC" id="fig|1423776.4.peg.801"/>
<evidence type="ECO:0000313" key="17">
    <source>
        <dbReference type="Proteomes" id="UP000051160"/>
    </source>
</evidence>
<comment type="subcellular location">
    <subcellularLocation>
        <location evidence="10">Cytoplasm</location>
    </subcellularLocation>
</comment>
<name>A0A0R1LPQ4_9LACO</name>
<dbReference type="InterPro" id="IPR003593">
    <property type="entry name" value="AAA+_ATPase"/>
</dbReference>
<dbReference type="Pfam" id="PF21096">
    <property type="entry name" value="RecA_C"/>
    <property type="match status" value="1"/>
</dbReference>
<evidence type="ECO:0000256" key="13">
    <source>
        <dbReference type="SAM" id="MobiDB-lite"/>
    </source>
</evidence>
<dbReference type="GO" id="GO:0003684">
    <property type="term" value="F:damaged DNA binding"/>
    <property type="evidence" value="ECO:0007669"/>
    <property type="project" value="UniProtKB-UniRule"/>
</dbReference>
<comment type="similarity">
    <text evidence="1 10 12">Belongs to the RecA family.</text>
</comment>
<evidence type="ECO:0000256" key="5">
    <source>
        <dbReference type="ARBA" id="ARBA00022840"/>
    </source>
</evidence>
<proteinExistence type="inferred from homology"/>
<evidence type="ECO:0000259" key="15">
    <source>
        <dbReference type="PROSITE" id="PS50163"/>
    </source>
</evidence>
<evidence type="ECO:0000313" key="16">
    <source>
        <dbReference type="EMBL" id="KRK97822.1"/>
    </source>
</evidence>
<keyword evidence="5 10" id="KW-0067">ATP-binding</keyword>
<comment type="function">
    <text evidence="10">Can catalyze the hydrolysis of ATP in the presence of single-stranded DNA, the ATP-dependent uptake of single-stranded DNA by duplex DNA, and the ATP-dependent hybridization of homologous single-stranded DNAs. It interacts with LexA causing its activation and leading to its autocatalytic cleavage.</text>
</comment>
<evidence type="ECO:0000256" key="1">
    <source>
        <dbReference type="ARBA" id="ARBA00009391"/>
    </source>
</evidence>
<keyword evidence="7 10" id="KW-0233">DNA recombination</keyword>
<evidence type="ECO:0000256" key="7">
    <source>
        <dbReference type="ARBA" id="ARBA00023172"/>
    </source>
</evidence>
<dbReference type="GO" id="GO:0005829">
    <property type="term" value="C:cytosol"/>
    <property type="evidence" value="ECO:0007669"/>
    <property type="project" value="TreeGrafter"/>
</dbReference>
<keyword evidence="3 10" id="KW-0547">Nucleotide-binding</keyword>
<evidence type="ECO:0000256" key="4">
    <source>
        <dbReference type="ARBA" id="ARBA00022763"/>
    </source>
</evidence>
<reference evidence="16 17" key="1">
    <citation type="journal article" date="2015" name="Genome Announc.">
        <title>Expanding the biotechnology potential of lactobacilli through comparative genomics of 213 strains and associated genera.</title>
        <authorList>
            <person name="Sun Z."/>
            <person name="Harris H.M."/>
            <person name="McCann A."/>
            <person name="Guo C."/>
            <person name="Argimon S."/>
            <person name="Zhang W."/>
            <person name="Yang X."/>
            <person name="Jeffery I.B."/>
            <person name="Cooney J.C."/>
            <person name="Kagawa T.F."/>
            <person name="Liu W."/>
            <person name="Song Y."/>
            <person name="Salvetti E."/>
            <person name="Wrobel A."/>
            <person name="Rasinkangas P."/>
            <person name="Parkhill J."/>
            <person name="Rea M.C."/>
            <person name="O'Sullivan O."/>
            <person name="Ritari J."/>
            <person name="Douillard F.P."/>
            <person name="Paul Ross R."/>
            <person name="Yang R."/>
            <person name="Briner A.E."/>
            <person name="Felis G.E."/>
            <person name="de Vos W.M."/>
            <person name="Barrangou R."/>
            <person name="Klaenhammer T.R."/>
            <person name="Caufield P.W."/>
            <person name="Cui Y."/>
            <person name="Zhang H."/>
            <person name="O'Toole P.W."/>
        </authorList>
    </citation>
    <scope>NUCLEOTIDE SEQUENCE [LARGE SCALE GENOMIC DNA]</scope>
    <source>
        <strain evidence="16 17">DSM 19909</strain>
    </source>
</reference>
<dbReference type="GO" id="GO:0009432">
    <property type="term" value="P:SOS response"/>
    <property type="evidence" value="ECO:0007669"/>
    <property type="project" value="UniProtKB-UniRule"/>
</dbReference>
<accession>A0A0R1LPQ4</accession>
<evidence type="ECO:0000256" key="8">
    <source>
        <dbReference type="ARBA" id="ARBA00023204"/>
    </source>
</evidence>
<dbReference type="InterPro" id="IPR023400">
    <property type="entry name" value="RecA_C_sf"/>
</dbReference>
<dbReference type="NCBIfam" id="TIGR02012">
    <property type="entry name" value="tigrfam_recA"/>
    <property type="match status" value="1"/>
</dbReference>
<dbReference type="GO" id="GO:0003697">
    <property type="term" value="F:single-stranded DNA binding"/>
    <property type="evidence" value="ECO:0007669"/>
    <property type="project" value="UniProtKB-UniRule"/>
</dbReference>
<dbReference type="RefSeq" id="WP_056947623.1">
    <property type="nucleotide sequence ID" value="NZ_AZEE01000028.1"/>
</dbReference>
<dbReference type="Gene3D" id="3.40.50.300">
    <property type="entry name" value="P-loop containing nucleotide triphosphate hydrolases"/>
    <property type="match status" value="1"/>
</dbReference>
<dbReference type="SMART" id="SM00382">
    <property type="entry name" value="AAA"/>
    <property type="match status" value="1"/>
</dbReference>